<dbReference type="OrthoDB" id="6424097at2759"/>
<comment type="caution">
    <text evidence="1">The sequence shown here is derived from an EMBL/GenBank/DDBJ whole genome shotgun (WGS) entry which is preliminary data.</text>
</comment>
<dbReference type="EMBL" id="BGPR01001467">
    <property type="protein sequence ID" value="GBM54627.1"/>
    <property type="molecule type" value="Genomic_DNA"/>
</dbReference>
<name>A0A4Y2GN77_ARAVE</name>
<proteinExistence type="predicted"/>
<accession>A0A4Y2GN77</accession>
<reference evidence="1 2" key="1">
    <citation type="journal article" date="2019" name="Sci. Rep.">
        <title>Orb-weaving spider Araneus ventricosus genome elucidates the spidroin gene catalogue.</title>
        <authorList>
            <person name="Kono N."/>
            <person name="Nakamura H."/>
            <person name="Ohtoshi R."/>
            <person name="Moran D.A.P."/>
            <person name="Shinohara A."/>
            <person name="Yoshida Y."/>
            <person name="Fujiwara M."/>
            <person name="Mori M."/>
            <person name="Tomita M."/>
            <person name="Arakawa K."/>
        </authorList>
    </citation>
    <scope>NUCLEOTIDE SEQUENCE [LARGE SCALE GENOMIC DNA]</scope>
</reference>
<evidence type="ECO:0000313" key="1">
    <source>
        <dbReference type="EMBL" id="GBM54627.1"/>
    </source>
</evidence>
<dbReference type="AlphaFoldDB" id="A0A4Y2GN77"/>
<evidence type="ECO:0000313" key="2">
    <source>
        <dbReference type="Proteomes" id="UP000499080"/>
    </source>
</evidence>
<keyword evidence="2" id="KW-1185">Reference proteome</keyword>
<dbReference type="Proteomes" id="UP000499080">
    <property type="component" value="Unassembled WGS sequence"/>
</dbReference>
<gene>
    <name evidence="1" type="ORF">AVEN_227798_1</name>
</gene>
<feature type="non-terminal residue" evidence="1">
    <location>
        <position position="1"/>
    </location>
</feature>
<protein>
    <submittedName>
        <fullName evidence="1">Uncharacterized protein</fullName>
    </submittedName>
</protein>
<organism evidence="1 2">
    <name type="scientific">Araneus ventricosus</name>
    <name type="common">Orbweaver spider</name>
    <name type="synonym">Epeira ventricosa</name>
    <dbReference type="NCBI Taxonomy" id="182803"/>
    <lineage>
        <taxon>Eukaryota</taxon>
        <taxon>Metazoa</taxon>
        <taxon>Ecdysozoa</taxon>
        <taxon>Arthropoda</taxon>
        <taxon>Chelicerata</taxon>
        <taxon>Arachnida</taxon>
        <taxon>Araneae</taxon>
        <taxon>Araneomorphae</taxon>
        <taxon>Entelegynae</taxon>
        <taxon>Araneoidea</taxon>
        <taxon>Araneidae</taxon>
        <taxon>Araneus</taxon>
    </lineage>
</organism>
<sequence>QLITVEVKESLLCPPHSSPFPLYLEVGLLITLPETFKSEESFKLIAEVLPLYIKIETLILNELYLLKSKTDFQQNKSQHDPQSSKNALTEICLRNLKKPIAHVLHISHKILTDYPQDLSFCLFPANSKQTMTETSTESLSIDNIVQILKKRSKLPDVPELHSLTCRNQQMSFHVSDNDDATHITLRSKSFFLLVGLRMAFMELLLYIQSTSIGCGSKCVSISASVNKECEKLSKELLSMYGQDVEAEGFMEKIISMYCQLRKISRQLPFS</sequence>